<dbReference type="AlphaFoldDB" id="A0A2R6S1K8"/>
<reference evidence="3" key="2">
    <citation type="journal article" date="2018" name="BMC Genomics">
        <title>A manually annotated Actinidia chinensis var. chinensis (kiwifruit) genome highlights the challenges associated with draft genomes and gene prediction in plants.</title>
        <authorList>
            <person name="Pilkington S.M."/>
            <person name="Crowhurst R."/>
            <person name="Hilario E."/>
            <person name="Nardozza S."/>
            <person name="Fraser L."/>
            <person name="Peng Y."/>
            <person name="Gunaseelan K."/>
            <person name="Simpson R."/>
            <person name="Tahir J."/>
            <person name="Deroles S.C."/>
            <person name="Templeton K."/>
            <person name="Luo Z."/>
            <person name="Davy M."/>
            <person name="Cheng C."/>
            <person name="McNeilage M."/>
            <person name="Scaglione D."/>
            <person name="Liu Y."/>
            <person name="Zhang Q."/>
            <person name="Datson P."/>
            <person name="De Silva N."/>
            <person name="Gardiner S.E."/>
            <person name="Bassett H."/>
            <person name="Chagne D."/>
            <person name="McCallum J."/>
            <person name="Dzierzon H."/>
            <person name="Deng C."/>
            <person name="Wang Y.Y."/>
            <person name="Barron L."/>
            <person name="Manako K."/>
            <person name="Bowen J."/>
            <person name="Foster T.M."/>
            <person name="Erridge Z.A."/>
            <person name="Tiffin H."/>
            <person name="Waite C.N."/>
            <person name="Davies K.M."/>
            <person name="Grierson E.P."/>
            <person name="Laing W.A."/>
            <person name="Kirk R."/>
            <person name="Chen X."/>
            <person name="Wood M."/>
            <person name="Montefiori M."/>
            <person name="Brummell D.A."/>
            <person name="Schwinn K.E."/>
            <person name="Catanach A."/>
            <person name="Fullerton C."/>
            <person name="Li D."/>
            <person name="Meiyalaghan S."/>
            <person name="Nieuwenhuizen N."/>
            <person name="Read N."/>
            <person name="Prakash R."/>
            <person name="Hunter D."/>
            <person name="Zhang H."/>
            <person name="McKenzie M."/>
            <person name="Knabel M."/>
            <person name="Harris A."/>
            <person name="Allan A.C."/>
            <person name="Gleave A."/>
            <person name="Chen A."/>
            <person name="Janssen B.J."/>
            <person name="Plunkett B."/>
            <person name="Ampomah-Dwamena C."/>
            <person name="Voogd C."/>
            <person name="Leif D."/>
            <person name="Lafferty D."/>
            <person name="Souleyre E.J.F."/>
            <person name="Varkonyi-Gasic E."/>
            <person name="Gambi F."/>
            <person name="Hanley J."/>
            <person name="Yao J.L."/>
            <person name="Cheung J."/>
            <person name="David K.M."/>
            <person name="Warren B."/>
            <person name="Marsh K."/>
            <person name="Snowden K.C."/>
            <person name="Lin-Wang K."/>
            <person name="Brian L."/>
            <person name="Martinez-Sanchez M."/>
            <person name="Wang M."/>
            <person name="Ileperuma N."/>
            <person name="Macnee N."/>
            <person name="Campin R."/>
            <person name="McAtee P."/>
            <person name="Drummond R.S.M."/>
            <person name="Espley R.V."/>
            <person name="Ireland H.S."/>
            <person name="Wu R."/>
            <person name="Atkinson R.G."/>
            <person name="Karunairetnam S."/>
            <person name="Bulley S."/>
            <person name="Chunkath S."/>
            <person name="Hanley Z."/>
            <person name="Storey R."/>
            <person name="Thrimawithana A.H."/>
            <person name="Thomson S."/>
            <person name="David C."/>
            <person name="Testolin R."/>
            <person name="Huang H."/>
            <person name="Hellens R.P."/>
            <person name="Schaffer R.J."/>
        </authorList>
    </citation>
    <scope>NUCLEOTIDE SEQUENCE [LARGE SCALE GENOMIC DNA]</scope>
    <source>
        <strain evidence="3">cv. Red5</strain>
    </source>
</reference>
<dbReference type="Proteomes" id="UP000241394">
    <property type="component" value="Chromosome LG1"/>
</dbReference>
<feature type="domain" description="Transposase (putative) gypsy type" evidence="1">
    <location>
        <begin position="41"/>
        <end position="104"/>
    </location>
</feature>
<dbReference type="Gramene" id="PSS36174">
    <property type="protein sequence ID" value="PSS36174"/>
    <property type="gene ID" value="CEY00_Acc00717"/>
</dbReference>
<accession>A0A2R6S1K8</accession>
<dbReference type="EMBL" id="NKQK01000001">
    <property type="protein sequence ID" value="PSS36174.1"/>
    <property type="molecule type" value="Genomic_DNA"/>
</dbReference>
<sequence>MTQGDLDCLRETCSFPIGVQTRIPGKGEMVLSASSDEVAFYEAAFPAGLRFPVHPTIRQILDFYSICPAQLSPNAWRNIISVLVIWRFHRPHLSLNEFRCLYTLLKGPGSESEWLYFKARPSKNVLKGAPSNVKGWKRRFFFISGDDWEFHPMIPREEGGVQVPRSWGAPVEVSSSGGGMAEGEVGGEAEGDIRGENAATADHTSESSRSIDVSPLGVLSREDSVELAGIIGEEMLSPHAFDLDVKAV</sequence>
<evidence type="ECO:0000259" key="1">
    <source>
        <dbReference type="Pfam" id="PF04195"/>
    </source>
</evidence>
<dbReference type="InParanoid" id="A0A2R6S1K8"/>
<evidence type="ECO:0000313" key="2">
    <source>
        <dbReference type="EMBL" id="PSS36174.1"/>
    </source>
</evidence>
<dbReference type="PANTHER" id="PTHR31099:SF28">
    <property type="entry name" value="F5J5.12"/>
    <property type="match status" value="1"/>
</dbReference>
<dbReference type="OrthoDB" id="1752359at2759"/>
<reference evidence="2 3" key="1">
    <citation type="submission" date="2017-07" db="EMBL/GenBank/DDBJ databases">
        <title>An improved, manually edited Actinidia chinensis var. chinensis (kiwifruit) genome highlights the challenges associated with draft genomes and gene prediction in plants.</title>
        <authorList>
            <person name="Pilkington S."/>
            <person name="Crowhurst R."/>
            <person name="Hilario E."/>
            <person name="Nardozza S."/>
            <person name="Fraser L."/>
            <person name="Peng Y."/>
            <person name="Gunaseelan K."/>
            <person name="Simpson R."/>
            <person name="Tahir J."/>
            <person name="Deroles S."/>
            <person name="Templeton K."/>
            <person name="Luo Z."/>
            <person name="Davy M."/>
            <person name="Cheng C."/>
            <person name="Mcneilage M."/>
            <person name="Scaglione D."/>
            <person name="Liu Y."/>
            <person name="Zhang Q."/>
            <person name="Datson P."/>
            <person name="De Silva N."/>
            <person name="Gardiner S."/>
            <person name="Bassett H."/>
            <person name="Chagne D."/>
            <person name="Mccallum J."/>
            <person name="Dzierzon H."/>
            <person name="Deng C."/>
            <person name="Wang Y.-Y."/>
            <person name="Barron N."/>
            <person name="Manako K."/>
            <person name="Bowen J."/>
            <person name="Foster T."/>
            <person name="Erridge Z."/>
            <person name="Tiffin H."/>
            <person name="Waite C."/>
            <person name="Davies K."/>
            <person name="Grierson E."/>
            <person name="Laing W."/>
            <person name="Kirk R."/>
            <person name="Chen X."/>
            <person name="Wood M."/>
            <person name="Montefiori M."/>
            <person name="Brummell D."/>
            <person name="Schwinn K."/>
            <person name="Catanach A."/>
            <person name="Fullerton C."/>
            <person name="Li D."/>
            <person name="Meiyalaghan S."/>
            <person name="Nieuwenhuizen N."/>
            <person name="Read N."/>
            <person name="Prakash R."/>
            <person name="Hunter D."/>
            <person name="Zhang H."/>
            <person name="Mckenzie M."/>
            <person name="Knabel M."/>
            <person name="Harris A."/>
            <person name="Allan A."/>
            <person name="Chen A."/>
            <person name="Janssen B."/>
            <person name="Plunkett B."/>
            <person name="Dwamena C."/>
            <person name="Voogd C."/>
            <person name="Leif D."/>
            <person name="Lafferty D."/>
            <person name="Souleyre E."/>
            <person name="Varkonyi-Gasic E."/>
            <person name="Gambi F."/>
            <person name="Hanley J."/>
            <person name="Yao J.-L."/>
            <person name="Cheung J."/>
            <person name="David K."/>
            <person name="Warren B."/>
            <person name="Marsh K."/>
            <person name="Snowden K."/>
            <person name="Lin-Wang K."/>
            <person name="Brian L."/>
            <person name="Martinez-Sanchez M."/>
            <person name="Wang M."/>
            <person name="Ileperuma N."/>
            <person name="Macnee N."/>
            <person name="Campin R."/>
            <person name="Mcatee P."/>
            <person name="Drummond R."/>
            <person name="Espley R."/>
            <person name="Ireland H."/>
            <person name="Wu R."/>
            <person name="Atkinson R."/>
            <person name="Karunairetnam S."/>
            <person name="Bulley S."/>
            <person name="Chunkath S."/>
            <person name="Hanley Z."/>
            <person name="Storey R."/>
            <person name="Thrimawithana A."/>
            <person name="Thomson S."/>
            <person name="David C."/>
            <person name="Testolin R."/>
        </authorList>
    </citation>
    <scope>NUCLEOTIDE SEQUENCE [LARGE SCALE GENOMIC DNA]</scope>
    <source>
        <strain evidence="3">cv. Red5</strain>
        <tissue evidence="2">Young leaf</tissue>
    </source>
</reference>
<proteinExistence type="predicted"/>
<gene>
    <name evidence="2" type="ORF">CEY00_Acc00717</name>
</gene>
<name>A0A2R6S1K8_ACTCC</name>
<dbReference type="Pfam" id="PF04195">
    <property type="entry name" value="Transposase_28"/>
    <property type="match status" value="1"/>
</dbReference>
<dbReference type="InterPro" id="IPR007321">
    <property type="entry name" value="Transposase_28"/>
</dbReference>
<dbReference type="PANTHER" id="PTHR31099">
    <property type="entry name" value="OS06G0165300 PROTEIN"/>
    <property type="match status" value="1"/>
</dbReference>
<keyword evidence="2" id="KW-0176">Collagen</keyword>
<comment type="caution">
    <text evidence="2">The sequence shown here is derived from an EMBL/GenBank/DDBJ whole genome shotgun (WGS) entry which is preliminary data.</text>
</comment>
<protein>
    <submittedName>
        <fullName evidence="2">Collagen alpha-1(VII) chain like</fullName>
    </submittedName>
</protein>
<keyword evidence="3" id="KW-1185">Reference proteome</keyword>
<organism evidence="2 3">
    <name type="scientific">Actinidia chinensis var. chinensis</name>
    <name type="common">Chinese soft-hair kiwi</name>
    <dbReference type="NCBI Taxonomy" id="1590841"/>
    <lineage>
        <taxon>Eukaryota</taxon>
        <taxon>Viridiplantae</taxon>
        <taxon>Streptophyta</taxon>
        <taxon>Embryophyta</taxon>
        <taxon>Tracheophyta</taxon>
        <taxon>Spermatophyta</taxon>
        <taxon>Magnoliopsida</taxon>
        <taxon>eudicotyledons</taxon>
        <taxon>Gunneridae</taxon>
        <taxon>Pentapetalae</taxon>
        <taxon>asterids</taxon>
        <taxon>Ericales</taxon>
        <taxon>Actinidiaceae</taxon>
        <taxon>Actinidia</taxon>
    </lineage>
</organism>
<evidence type="ECO:0000313" key="3">
    <source>
        <dbReference type="Proteomes" id="UP000241394"/>
    </source>
</evidence>